<evidence type="ECO:0000256" key="4">
    <source>
        <dbReference type="ARBA" id="ARBA00023136"/>
    </source>
</evidence>
<dbReference type="GO" id="GO:0022857">
    <property type="term" value="F:transmembrane transporter activity"/>
    <property type="evidence" value="ECO:0007669"/>
    <property type="project" value="InterPro"/>
</dbReference>
<dbReference type="OrthoDB" id="3026777at2759"/>
<feature type="transmembrane region" description="Helical" evidence="6">
    <location>
        <begin position="115"/>
        <end position="136"/>
    </location>
</feature>
<dbReference type="AlphaFoldDB" id="A0A7M5V355"/>
<organism evidence="8 9">
    <name type="scientific">Clytia hemisphaerica</name>
    <dbReference type="NCBI Taxonomy" id="252671"/>
    <lineage>
        <taxon>Eukaryota</taxon>
        <taxon>Metazoa</taxon>
        <taxon>Cnidaria</taxon>
        <taxon>Hydrozoa</taxon>
        <taxon>Hydroidolina</taxon>
        <taxon>Leptothecata</taxon>
        <taxon>Obeliida</taxon>
        <taxon>Clytiidae</taxon>
        <taxon>Clytia</taxon>
    </lineage>
</organism>
<accession>A0A7M5V355</accession>
<dbReference type="InterPro" id="IPR020846">
    <property type="entry name" value="MFS_dom"/>
</dbReference>
<reference evidence="8" key="1">
    <citation type="submission" date="2021-01" db="UniProtKB">
        <authorList>
            <consortium name="EnsemblMetazoa"/>
        </authorList>
    </citation>
    <scope>IDENTIFICATION</scope>
</reference>
<dbReference type="Pfam" id="PF07690">
    <property type="entry name" value="MFS_1"/>
    <property type="match status" value="1"/>
</dbReference>
<dbReference type="SUPFAM" id="SSF103473">
    <property type="entry name" value="MFS general substrate transporter"/>
    <property type="match status" value="1"/>
</dbReference>
<keyword evidence="4 6" id="KW-0472">Membrane</keyword>
<protein>
    <recommendedName>
        <fullName evidence="7">Major facilitator superfamily (MFS) profile domain-containing protein</fullName>
    </recommendedName>
</protein>
<feature type="transmembrane region" description="Helical" evidence="6">
    <location>
        <begin position="359"/>
        <end position="381"/>
    </location>
</feature>
<proteinExistence type="predicted"/>
<dbReference type="PROSITE" id="PS50850">
    <property type="entry name" value="MFS"/>
    <property type="match status" value="1"/>
</dbReference>
<dbReference type="PANTHER" id="PTHR23507:SF1">
    <property type="entry name" value="FI18259P1-RELATED"/>
    <property type="match status" value="1"/>
</dbReference>
<evidence type="ECO:0000313" key="8">
    <source>
        <dbReference type="EnsemblMetazoa" id="CLYHEMP008769.1"/>
    </source>
</evidence>
<feature type="transmembrane region" description="Helical" evidence="6">
    <location>
        <begin position="142"/>
        <end position="166"/>
    </location>
</feature>
<feature type="region of interest" description="Disordered" evidence="5">
    <location>
        <begin position="456"/>
        <end position="505"/>
    </location>
</feature>
<feature type="transmembrane region" description="Helical" evidence="6">
    <location>
        <begin position="393"/>
        <end position="415"/>
    </location>
</feature>
<dbReference type="Gene3D" id="1.20.1250.20">
    <property type="entry name" value="MFS general substrate transporter like domains"/>
    <property type="match status" value="1"/>
</dbReference>
<evidence type="ECO:0000313" key="9">
    <source>
        <dbReference type="Proteomes" id="UP000594262"/>
    </source>
</evidence>
<feature type="transmembrane region" description="Helical" evidence="6">
    <location>
        <begin position="334"/>
        <end position="353"/>
    </location>
</feature>
<dbReference type="InterPro" id="IPR011701">
    <property type="entry name" value="MFS"/>
</dbReference>
<feature type="transmembrane region" description="Helical" evidence="6">
    <location>
        <begin position="178"/>
        <end position="194"/>
    </location>
</feature>
<name>A0A7M5V355_9CNID</name>
<keyword evidence="9" id="KW-1185">Reference proteome</keyword>
<dbReference type="GeneID" id="136797735"/>
<sequence length="505" mass="56923">MAFTKFKKFIRSLRYYPELLFVFHLYGVLFSGPTLEQYLYKVFSDEVGYNYTYNSNTANSDCNKGDLNSTSHTLLKEVQDRISKFQLYLMLAQNIPPILLVLFFGPLADRYGRKVVMMIAFIGYAFWSTILTAVVYFNLSRYLILVANFIWGCCGYYLSAVVALLAYVSDRTQPDNRAFRIAIVDLVLFAAITASNFSNGKYLQEFGFLACFLLMFTISIVSVIWCFLFISESLPPEKRTETKDPLFTIPRRVLGSVIRKRPNRKKLLLLMVVDSTVGFTAPVSVQSLLILILLNIPFCWPSSWIGYYRGALFAIMGVGGVIAVKLLPYIMAKPLVIIVACLSSAGYLVSFSLSRSVWASYVSILAGLFAYSAQPITRGIISQIVDANEQGAVFSVLGFFQTIVSLVASLSYNAIYIYTNQHNEPAAVFIIASFTTIIPIIFSTYFYYVEKKNRNTQNDDENTEQPTPPTNKNCNDTKEDDKGGEDYESIDNAFNENDDRNGLVI</sequence>
<feature type="domain" description="Major facilitator superfamily (MFS) profile" evidence="7">
    <location>
        <begin position="25"/>
        <end position="451"/>
    </location>
</feature>
<evidence type="ECO:0000256" key="1">
    <source>
        <dbReference type="ARBA" id="ARBA00004141"/>
    </source>
</evidence>
<keyword evidence="3 6" id="KW-1133">Transmembrane helix</keyword>
<feature type="transmembrane region" description="Helical" evidence="6">
    <location>
        <begin position="85"/>
        <end position="108"/>
    </location>
</feature>
<dbReference type="InterPro" id="IPR036259">
    <property type="entry name" value="MFS_trans_sf"/>
</dbReference>
<feature type="transmembrane region" description="Helical" evidence="6">
    <location>
        <begin position="427"/>
        <end position="448"/>
    </location>
</feature>
<dbReference type="Proteomes" id="UP000594262">
    <property type="component" value="Unplaced"/>
</dbReference>
<feature type="transmembrane region" description="Helical" evidence="6">
    <location>
        <begin position="267"/>
        <end position="294"/>
    </location>
</feature>
<feature type="transmembrane region" description="Helical" evidence="6">
    <location>
        <begin position="206"/>
        <end position="230"/>
    </location>
</feature>
<dbReference type="PANTHER" id="PTHR23507">
    <property type="entry name" value="ZGC:174356"/>
    <property type="match status" value="1"/>
</dbReference>
<dbReference type="EnsemblMetazoa" id="CLYHEMT008769.1">
    <property type="protein sequence ID" value="CLYHEMP008769.1"/>
    <property type="gene ID" value="CLYHEMG008769"/>
</dbReference>
<feature type="transmembrane region" description="Helical" evidence="6">
    <location>
        <begin position="306"/>
        <end position="327"/>
    </location>
</feature>
<evidence type="ECO:0000256" key="5">
    <source>
        <dbReference type="SAM" id="MobiDB-lite"/>
    </source>
</evidence>
<dbReference type="RefSeq" id="XP_066910424.1">
    <property type="nucleotide sequence ID" value="XM_067054323.1"/>
</dbReference>
<comment type="subcellular location">
    <subcellularLocation>
        <location evidence="1">Membrane</location>
        <topology evidence="1">Multi-pass membrane protein</topology>
    </subcellularLocation>
</comment>
<evidence type="ECO:0000256" key="6">
    <source>
        <dbReference type="SAM" id="Phobius"/>
    </source>
</evidence>
<evidence type="ECO:0000256" key="3">
    <source>
        <dbReference type="ARBA" id="ARBA00022989"/>
    </source>
</evidence>
<keyword evidence="2 6" id="KW-0812">Transmembrane</keyword>
<feature type="transmembrane region" description="Helical" evidence="6">
    <location>
        <begin position="15"/>
        <end position="35"/>
    </location>
</feature>
<evidence type="ECO:0000259" key="7">
    <source>
        <dbReference type="PROSITE" id="PS50850"/>
    </source>
</evidence>
<dbReference type="GO" id="GO:0016020">
    <property type="term" value="C:membrane"/>
    <property type="evidence" value="ECO:0007669"/>
    <property type="project" value="UniProtKB-SubCell"/>
</dbReference>
<evidence type="ECO:0000256" key="2">
    <source>
        <dbReference type="ARBA" id="ARBA00022692"/>
    </source>
</evidence>
<feature type="compositionally biased region" description="Basic and acidic residues" evidence="5">
    <location>
        <begin position="475"/>
        <end position="485"/>
    </location>
</feature>